<keyword evidence="3" id="KW-1185">Reference proteome</keyword>
<reference evidence="2 3" key="1">
    <citation type="journal article" date="2023" name="Arcadia Sci">
        <title>De novo assembly of a long-read Amblyomma americanum tick genome.</title>
        <authorList>
            <person name="Chou S."/>
            <person name="Poskanzer K.E."/>
            <person name="Rollins M."/>
            <person name="Thuy-Boun P.S."/>
        </authorList>
    </citation>
    <scope>NUCLEOTIDE SEQUENCE [LARGE SCALE GENOMIC DNA]</scope>
    <source>
        <strain evidence="2">F_SG_1</strain>
        <tissue evidence="2">Salivary glands</tissue>
    </source>
</reference>
<dbReference type="Proteomes" id="UP001321473">
    <property type="component" value="Unassembled WGS sequence"/>
</dbReference>
<accession>A0AAQ4FKC9</accession>
<evidence type="ECO:0000313" key="3">
    <source>
        <dbReference type="Proteomes" id="UP001321473"/>
    </source>
</evidence>
<dbReference type="AlphaFoldDB" id="A0AAQ4FKC9"/>
<evidence type="ECO:0000313" key="2">
    <source>
        <dbReference type="EMBL" id="KAK8787042.1"/>
    </source>
</evidence>
<protein>
    <submittedName>
        <fullName evidence="2">Uncharacterized protein</fullName>
    </submittedName>
</protein>
<gene>
    <name evidence="2" type="ORF">V5799_023183</name>
</gene>
<dbReference type="EMBL" id="JARKHS020002182">
    <property type="protein sequence ID" value="KAK8787042.1"/>
    <property type="molecule type" value="Genomic_DNA"/>
</dbReference>
<organism evidence="2 3">
    <name type="scientific">Amblyomma americanum</name>
    <name type="common">Lone star tick</name>
    <dbReference type="NCBI Taxonomy" id="6943"/>
    <lineage>
        <taxon>Eukaryota</taxon>
        <taxon>Metazoa</taxon>
        <taxon>Ecdysozoa</taxon>
        <taxon>Arthropoda</taxon>
        <taxon>Chelicerata</taxon>
        <taxon>Arachnida</taxon>
        <taxon>Acari</taxon>
        <taxon>Parasitiformes</taxon>
        <taxon>Ixodida</taxon>
        <taxon>Ixodoidea</taxon>
        <taxon>Ixodidae</taxon>
        <taxon>Amblyomminae</taxon>
        <taxon>Amblyomma</taxon>
    </lineage>
</organism>
<evidence type="ECO:0000256" key="1">
    <source>
        <dbReference type="SAM" id="MobiDB-lite"/>
    </source>
</evidence>
<sequence length="91" mass="9737">MGLFDFASFDFQCKQDCFHAGAPTPSLEPHRATTPLSTLLSGPKERTSANEPQETGVALDPRRRNVSVGGGHADSSNAPVTGFNVPKRLQL</sequence>
<feature type="region of interest" description="Disordered" evidence="1">
    <location>
        <begin position="21"/>
        <end position="91"/>
    </location>
</feature>
<name>A0AAQ4FKC9_AMBAM</name>
<proteinExistence type="predicted"/>
<comment type="caution">
    <text evidence="2">The sequence shown here is derived from an EMBL/GenBank/DDBJ whole genome shotgun (WGS) entry which is preliminary data.</text>
</comment>